<dbReference type="EMBL" id="JABFCY010000027">
    <property type="protein sequence ID" value="NNU63486.1"/>
    <property type="molecule type" value="Genomic_DNA"/>
</dbReference>
<dbReference type="GO" id="GO:0005737">
    <property type="term" value="C:cytoplasm"/>
    <property type="evidence" value="ECO:0007669"/>
    <property type="project" value="TreeGrafter"/>
</dbReference>
<name>A0A849KZ28_9HYPH</name>
<keyword evidence="4" id="KW-1185">Reference proteome</keyword>
<keyword evidence="1" id="KW-0560">Oxidoreductase</keyword>
<sequence length="429" mass="45366">MHEKEAADPSSLYRTNTGSGPVFPALKEKTDVEVAIVGGGLTGLSAALHLAESGISCAVLEARQPGWGASGRNGGQLNAGLKYNPDVIETMFGKARGRQLVDLAWSSPDFTVSVIRRLEIDCDVRQNGTLRAASHGKAVDVLKLTAENWQRNGMNVQLLDAAAIAAATGTARYRAAMLDPRGGDVNPLKLSHGLAAVAAATGAAVYGDSAVISLEKQCGGWIVKTVRGSVSARRVLIATNGYTDDLLPGLRPSVIPVFSAIAATEPLADNISANIMPGRSVLYESGNITVYYRVDADNRLLIGGRGPMRSIHAASLLPNLTGYAARLWPALQNTKWDHAWNGRVAVTQDHLPHFHNPAEGLFAFLGYNGRGVALSTALGPHLARLLAGGAVGEFPFPVTAISPVAFHSFWPIGAKVAIWHGRIKDKLGR</sequence>
<accession>A0A849KZ28</accession>
<evidence type="ECO:0000313" key="4">
    <source>
        <dbReference type="Proteomes" id="UP000574931"/>
    </source>
</evidence>
<dbReference type="PANTHER" id="PTHR13847">
    <property type="entry name" value="SARCOSINE DEHYDROGENASE-RELATED"/>
    <property type="match status" value="1"/>
</dbReference>
<dbReference type="Gene3D" id="3.50.50.60">
    <property type="entry name" value="FAD/NAD(P)-binding domain"/>
    <property type="match status" value="1"/>
</dbReference>
<reference evidence="3 4" key="1">
    <citation type="submission" date="2020-05" db="EMBL/GenBank/DDBJ databases">
        <title>Draft Genome Sequence of Ochrobactrum soli Isolated from Stable Fly Gut.</title>
        <authorList>
            <person name="Pileggi M.T."/>
            <person name="Vazhakkala L.J."/>
            <person name="Wong C.N."/>
        </authorList>
    </citation>
    <scope>NUCLEOTIDE SEQUENCE [LARGE SCALE GENOMIC DNA]</scope>
    <source>
        <strain evidence="3 4">MTP-C0764</strain>
    </source>
</reference>
<feature type="domain" description="FAD dependent oxidoreductase" evidence="2">
    <location>
        <begin position="34"/>
        <end position="385"/>
    </location>
</feature>
<dbReference type="Pfam" id="PF01266">
    <property type="entry name" value="DAO"/>
    <property type="match status" value="1"/>
</dbReference>
<dbReference type="SUPFAM" id="SSF51905">
    <property type="entry name" value="FAD/NAD(P)-binding domain"/>
    <property type="match status" value="1"/>
</dbReference>
<gene>
    <name evidence="3" type="ORF">HKX02_24980</name>
</gene>
<dbReference type="InterPro" id="IPR006076">
    <property type="entry name" value="FAD-dep_OxRdtase"/>
</dbReference>
<evidence type="ECO:0000256" key="1">
    <source>
        <dbReference type="ARBA" id="ARBA00023002"/>
    </source>
</evidence>
<proteinExistence type="predicted"/>
<evidence type="ECO:0000259" key="2">
    <source>
        <dbReference type="Pfam" id="PF01266"/>
    </source>
</evidence>
<dbReference type="Proteomes" id="UP000574931">
    <property type="component" value="Unassembled WGS sequence"/>
</dbReference>
<comment type="caution">
    <text evidence="3">The sequence shown here is derived from an EMBL/GenBank/DDBJ whole genome shotgun (WGS) entry which is preliminary data.</text>
</comment>
<dbReference type="InterPro" id="IPR036188">
    <property type="entry name" value="FAD/NAD-bd_sf"/>
</dbReference>
<protein>
    <submittedName>
        <fullName evidence="3">FAD-binding oxidoreductase</fullName>
    </submittedName>
</protein>
<dbReference type="GO" id="GO:0016491">
    <property type="term" value="F:oxidoreductase activity"/>
    <property type="evidence" value="ECO:0007669"/>
    <property type="project" value="UniProtKB-KW"/>
</dbReference>
<dbReference type="PANTHER" id="PTHR13847:SF281">
    <property type="entry name" value="FAD DEPENDENT OXIDOREDUCTASE DOMAIN-CONTAINING PROTEIN"/>
    <property type="match status" value="1"/>
</dbReference>
<evidence type="ECO:0000313" key="3">
    <source>
        <dbReference type="EMBL" id="NNU63486.1"/>
    </source>
</evidence>
<dbReference type="Gene3D" id="3.30.9.10">
    <property type="entry name" value="D-Amino Acid Oxidase, subunit A, domain 2"/>
    <property type="match status" value="1"/>
</dbReference>
<dbReference type="RefSeq" id="WP_171319828.1">
    <property type="nucleotide sequence ID" value="NZ_JABFCY010000027.1"/>
</dbReference>
<dbReference type="AlphaFoldDB" id="A0A849KZ28"/>
<organism evidence="3 4">
    <name type="scientific">Ochrobactrum soli</name>
    <dbReference type="NCBI Taxonomy" id="2448455"/>
    <lineage>
        <taxon>Bacteria</taxon>
        <taxon>Pseudomonadati</taxon>
        <taxon>Pseudomonadota</taxon>
        <taxon>Alphaproteobacteria</taxon>
        <taxon>Hyphomicrobiales</taxon>
        <taxon>Brucellaceae</taxon>
        <taxon>Brucella/Ochrobactrum group</taxon>
        <taxon>Ochrobactrum</taxon>
    </lineage>
</organism>